<evidence type="ECO:0000256" key="2">
    <source>
        <dbReference type="SAM" id="Phobius"/>
    </source>
</evidence>
<reference evidence="4" key="1">
    <citation type="journal article" date="2019" name="Int. J. Syst. Evol. Microbiol.">
        <title>The Global Catalogue of Microorganisms (GCM) 10K type strain sequencing project: providing services to taxonomists for standard genome sequencing and annotation.</title>
        <authorList>
            <consortium name="The Broad Institute Genomics Platform"/>
            <consortium name="The Broad Institute Genome Sequencing Center for Infectious Disease"/>
            <person name="Wu L."/>
            <person name="Ma J."/>
        </authorList>
    </citation>
    <scope>NUCLEOTIDE SEQUENCE [LARGE SCALE GENOMIC DNA]</scope>
    <source>
        <strain evidence="4">JCM 17138</strain>
    </source>
</reference>
<keyword evidence="4" id="KW-1185">Reference proteome</keyword>
<organism evidence="3 4">
    <name type="scientific">Streptomyces coacervatus</name>
    <dbReference type="NCBI Taxonomy" id="647381"/>
    <lineage>
        <taxon>Bacteria</taxon>
        <taxon>Bacillati</taxon>
        <taxon>Actinomycetota</taxon>
        <taxon>Actinomycetes</taxon>
        <taxon>Kitasatosporales</taxon>
        <taxon>Streptomycetaceae</taxon>
        <taxon>Streptomyces</taxon>
    </lineage>
</organism>
<keyword evidence="2" id="KW-0812">Transmembrane</keyword>
<protein>
    <submittedName>
        <fullName evidence="3">Uncharacterized protein</fullName>
    </submittedName>
</protein>
<keyword evidence="2" id="KW-1133">Transmembrane helix</keyword>
<sequence length="113" mass="12095">MTADGTSPDSPQARAAKLLRRPKLWLMPTILSGLLALLLSLLYMGGIVSPQSDLHDLPIALVNSDTGKPLTGQKQNLGTQIAAAITSDTTSDAADWRQLNDRKGHKRLTPQPA</sequence>
<evidence type="ECO:0000256" key="1">
    <source>
        <dbReference type="SAM" id="MobiDB-lite"/>
    </source>
</evidence>
<keyword evidence="2" id="KW-0472">Membrane</keyword>
<evidence type="ECO:0000313" key="3">
    <source>
        <dbReference type="EMBL" id="GAA3828001.1"/>
    </source>
</evidence>
<feature type="region of interest" description="Disordered" evidence="1">
    <location>
        <begin position="92"/>
        <end position="113"/>
    </location>
</feature>
<feature type="transmembrane region" description="Helical" evidence="2">
    <location>
        <begin position="24"/>
        <end position="44"/>
    </location>
</feature>
<evidence type="ECO:0000313" key="4">
    <source>
        <dbReference type="Proteomes" id="UP001501009"/>
    </source>
</evidence>
<dbReference type="RefSeq" id="WP_425579636.1">
    <property type="nucleotide sequence ID" value="NZ_BAABDE010000028.1"/>
</dbReference>
<gene>
    <name evidence="3" type="ORF">GCM10022403_071570</name>
</gene>
<name>A0ABP7IVG6_9ACTN</name>
<accession>A0ABP7IVG6</accession>
<proteinExistence type="predicted"/>
<dbReference type="Proteomes" id="UP001501009">
    <property type="component" value="Unassembled WGS sequence"/>
</dbReference>
<comment type="caution">
    <text evidence="3">The sequence shown here is derived from an EMBL/GenBank/DDBJ whole genome shotgun (WGS) entry which is preliminary data.</text>
</comment>
<dbReference type="EMBL" id="BAABDE010000028">
    <property type="protein sequence ID" value="GAA3828001.1"/>
    <property type="molecule type" value="Genomic_DNA"/>
</dbReference>
<feature type="compositionally biased region" description="Basic residues" evidence="1">
    <location>
        <begin position="103"/>
        <end position="113"/>
    </location>
</feature>